<proteinExistence type="predicted"/>
<dbReference type="AlphaFoldDB" id="A0A6G2CCT5"/>
<gene>
    <name evidence="2" type="ORF">GMA64_01675</name>
</gene>
<name>A0A6G2CCT5_9FIRM</name>
<accession>A0A6G2CCT5</accession>
<dbReference type="Pfam" id="PF01610">
    <property type="entry name" value="DDE_Tnp_ISL3"/>
    <property type="match status" value="1"/>
</dbReference>
<evidence type="ECO:0000313" key="2">
    <source>
        <dbReference type="EMBL" id="MTL93230.1"/>
    </source>
</evidence>
<feature type="domain" description="Transposase IS204/IS1001/IS1096/IS1165 DDE" evidence="1">
    <location>
        <begin position="7"/>
        <end position="71"/>
    </location>
</feature>
<comment type="caution">
    <text evidence="2">The sequence shown here is derived from an EMBL/GenBank/DDBJ whole genome shotgun (WGS) entry which is preliminary data.</text>
</comment>
<reference evidence="2" key="1">
    <citation type="journal article" date="2019" name="Nat. Med.">
        <title>A library of human gut bacterial isolates paired with longitudinal multiomics data enables mechanistic microbiome research.</title>
        <authorList>
            <person name="Poyet M."/>
            <person name="Groussin M."/>
            <person name="Gibbons S.M."/>
            <person name="Avila-Pacheco J."/>
            <person name="Jiang X."/>
            <person name="Kearney S.M."/>
            <person name="Perrotta A.R."/>
            <person name="Berdy B."/>
            <person name="Zhao S."/>
            <person name="Lieberman T.D."/>
            <person name="Swanson P.K."/>
            <person name="Smith M."/>
            <person name="Roesemann S."/>
            <person name="Alexander J.E."/>
            <person name="Rich S.A."/>
            <person name="Livny J."/>
            <person name="Vlamakis H."/>
            <person name="Clish C."/>
            <person name="Bullock K."/>
            <person name="Deik A."/>
            <person name="Scott J."/>
            <person name="Pierce K.A."/>
            <person name="Xavier R.J."/>
            <person name="Alm E.J."/>
        </authorList>
    </citation>
    <scope>NUCLEOTIDE SEQUENCE</scope>
    <source>
        <strain evidence="2">BIOML-A179</strain>
    </source>
</reference>
<dbReference type="InterPro" id="IPR002560">
    <property type="entry name" value="Transposase_DDE"/>
</dbReference>
<organism evidence="2">
    <name type="scientific">Turicibacter sanguinis</name>
    <dbReference type="NCBI Taxonomy" id="154288"/>
    <lineage>
        <taxon>Bacteria</taxon>
        <taxon>Bacillati</taxon>
        <taxon>Bacillota</taxon>
        <taxon>Erysipelotrichia</taxon>
        <taxon>Erysipelotrichales</taxon>
        <taxon>Turicibacteraceae</taxon>
        <taxon>Turicibacter</taxon>
    </lineage>
</organism>
<dbReference type="EMBL" id="WMQV01000002">
    <property type="protein sequence ID" value="MTL93230.1"/>
    <property type="molecule type" value="Genomic_DNA"/>
</dbReference>
<protein>
    <recommendedName>
        <fullName evidence="1">Transposase IS204/IS1001/IS1096/IS1165 DDE domain-containing protein</fullName>
    </recommendedName>
</protein>
<evidence type="ECO:0000259" key="1">
    <source>
        <dbReference type="Pfam" id="PF01610"/>
    </source>
</evidence>
<sequence length="97" mass="11170">MGKAPEKLDEFIKTYKLSPIKGFINGIKKDIAPVKNAIPHTESSGFIEGNNNKFKLLKRILYGRANLFNLFKKCYTAFQLKLKGFRIQNLMEMDELT</sequence>
<dbReference type="RefSeq" id="WP_129821310.1">
    <property type="nucleotide sequence ID" value="NZ_RCYV01000004.1"/>
</dbReference>